<accession>A0AA45WNB8</accession>
<evidence type="ECO:0008006" key="3">
    <source>
        <dbReference type="Google" id="ProtNLM"/>
    </source>
</evidence>
<reference evidence="1" key="1">
    <citation type="submission" date="2017-05" db="EMBL/GenBank/DDBJ databases">
        <authorList>
            <person name="Varghese N."/>
            <person name="Submissions S."/>
        </authorList>
    </citation>
    <scope>NUCLEOTIDE SEQUENCE</scope>
    <source>
        <strain evidence="1">DSM 45262</strain>
    </source>
</reference>
<keyword evidence="2" id="KW-1185">Reference proteome</keyword>
<dbReference type="EMBL" id="FXTU01000003">
    <property type="protein sequence ID" value="SMP17428.1"/>
    <property type="molecule type" value="Genomic_DNA"/>
</dbReference>
<sequence>MQTSNQPAIQKMICDAYSEGQRRLFGAVRTDVEAVLHQDKIFILAGNAATMKDAYPRMSIRGRRIDSVLQEMKQREYHNDMRSMLAEITGHAVLSGQSNIFIDNGLTLDIYCMDKTVHDIP</sequence>
<dbReference type="Proteomes" id="UP001157946">
    <property type="component" value="Unassembled WGS sequence"/>
</dbReference>
<evidence type="ECO:0000313" key="1">
    <source>
        <dbReference type="EMBL" id="SMP17428.1"/>
    </source>
</evidence>
<organism evidence="1 2">
    <name type="scientific">Laceyella tengchongensis</name>
    <dbReference type="NCBI Taxonomy" id="574699"/>
    <lineage>
        <taxon>Bacteria</taxon>
        <taxon>Bacillati</taxon>
        <taxon>Bacillota</taxon>
        <taxon>Bacilli</taxon>
        <taxon>Bacillales</taxon>
        <taxon>Thermoactinomycetaceae</taxon>
        <taxon>Laceyella</taxon>
    </lineage>
</organism>
<protein>
    <recommendedName>
        <fullName evidence="3">Na+-translocating membrane potential-generating system MpsC domain-containing protein</fullName>
    </recommendedName>
</protein>
<dbReference type="AlphaFoldDB" id="A0AA45WNB8"/>
<gene>
    <name evidence="1" type="ORF">SAMN06265361_10366</name>
</gene>
<evidence type="ECO:0000313" key="2">
    <source>
        <dbReference type="Proteomes" id="UP001157946"/>
    </source>
</evidence>
<proteinExistence type="predicted"/>
<dbReference type="RefSeq" id="WP_284724196.1">
    <property type="nucleotide sequence ID" value="NZ_FXTU01000003.1"/>
</dbReference>
<comment type="caution">
    <text evidence="1">The sequence shown here is derived from an EMBL/GenBank/DDBJ whole genome shotgun (WGS) entry which is preliminary data.</text>
</comment>
<name>A0AA45WNB8_9BACL</name>